<evidence type="ECO:0000256" key="1">
    <source>
        <dbReference type="ARBA" id="ARBA00004970"/>
    </source>
</evidence>
<evidence type="ECO:0000256" key="5">
    <source>
        <dbReference type="ARBA" id="ARBA00022801"/>
    </source>
</evidence>
<evidence type="ECO:0000256" key="2">
    <source>
        <dbReference type="ARBA" id="ARBA00009152"/>
    </source>
</evidence>
<evidence type="ECO:0000256" key="8">
    <source>
        <dbReference type="RuleBase" id="RU366003"/>
    </source>
</evidence>
<dbReference type="Proteomes" id="UP000051063">
    <property type="component" value="Unassembled WGS sequence"/>
</dbReference>
<dbReference type="RefSeq" id="WP_055744987.1">
    <property type="nucleotide sequence ID" value="NZ_LJJB01000010.1"/>
</dbReference>
<sequence>MNVDYHVHLEEGPYSLRWWSRTAEALLSFYQPTFDRHSREWMEELSGWMARRVNQGAYSQEWLDLYRLRAKQLGLREVGIVDHLYRFKEFKPYFEQHMHLQDDPLGHIQRIWLDQVCTDSIDHFVSFIQSQQAIWKADGINLRLGIEADYFVGGENVLAPMMEAYPWDHVIGSIHFADGWGFDNPDAQDRFEHTDLLSLYEQTFAVVERAIGSGLFDIVAHLDNLKVFGHRPPEEQLLPLYQRIARALQQHGVATEVNTGLYYRYPVKEMCPSYRFLQILHEHGVPITTSSDSHFPDHLGSYLVEARQLLRKAGYREIATFERRERRLVPLDDTE</sequence>
<evidence type="ECO:0000313" key="11">
    <source>
        <dbReference type="Proteomes" id="UP000051063"/>
    </source>
</evidence>
<feature type="domain" description="PHP" evidence="9">
    <location>
        <begin position="68"/>
        <end position="259"/>
    </location>
</feature>
<evidence type="ECO:0000259" key="9">
    <source>
        <dbReference type="Pfam" id="PF02811"/>
    </source>
</evidence>
<dbReference type="InterPro" id="IPR016195">
    <property type="entry name" value="Pol/histidinol_Pase-like"/>
</dbReference>
<dbReference type="Pfam" id="PF02811">
    <property type="entry name" value="PHP"/>
    <property type="match status" value="1"/>
</dbReference>
<gene>
    <name evidence="10" type="ORF">AN963_12920</name>
</gene>
<proteinExistence type="inferred from homology"/>
<comment type="caution">
    <text evidence="10">The sequence shown here is derived from an EMBL/GenBank/DDBJ whole genome shotgun (WGS) entry which is preliminary data.</text>
</comment>
<comment type="pathway">
    <text evidence="1 8">Amino-acid biosynthesis; L-histidine biosynthesis; L-histidine from 5-phospho-alpha-D-ribose 1-diphosphate: step 8/9.</text>
</comment>
<dbReference type="NCBIfam" id="NF005235">
    <property type="entry name" value="PRK06740.1"/>
    <property type="match status" value="1"/>
</dbReference>
<dbReference type="PANTHER" id="PTHR21039:SF0">
    <property type="entry name" value="HISTIDINOL-PHOSPHATASE"/>
    <property type="match status" value="1"/>
</dbReference>
<dbReference type="EC" id="3.1.3.15" evidence="3 8"/>
<evidence type="ECO:0000256" key="4">
    <source>
        <dbReference type="ARBA" id="ARBA00022605"/>
    </source>
</evidence>
<reference evidence="10 11" key="1">
    <citation type="submission" date="2015-09" db="EMBL/GenBank/DDBJ databases">
        <title>Genome sequencing project for genomic taxonomy and phylogenomics of Bacillus-like bacteria.</title>
        <authorList>
            <person name="Liu B."/>
            <person name="Wang J."/>
            <person name="Zhu Y."/>
            <person name="Liu G."/>
            <person name="Chen Q."/>
            <person name="Chen Z."/>
            <person name="Lan J."/>
            <person name="Che J."/>
            <person name="Ge C."/>
            <person name="Shi H."/>
            <person name="Pan Z."/>
            <person name="Liu X."/>
        </authorList>
    </citation>
    <scope>NUCLEOTIDE SEQUENCE [LARGE SCALE GENOMIC DNA]</scope>
    <source>
        <strain evidence="10 11">DSM 8552</strain>
    </source>
</reference>
<dbReference type="CDD" id="cd12110">
    <property type="entry name" value="PHP_HisPPase_Hisj_like"/>
    <property type="match status" value="1"/>
</dbReference>
<keyword evidence="6 8" id="KW-0368">Histidine biosynthesis</keyword>
<keyword evidence="5 8" id="KW-0378">Hydrolase</keyword>
<dbReference type="Gene3D" id="3.20.20.140">
    <property type="entry name" value="Metal-dependent hydrolases"/>
    <property type="match status" value="1"/>
</dbReference>
<evidence type="ECO:0000256" key="6">
    <source>
        <dbReference type="ARBA" id="ARBA00023102"/>
    </source>
</evidence>
<evidence type="ECO:0000256" key="3">
    <source>
        <dbReference type="ARBA" id="ARBA00013085"/>
    </source>
</evidence>
<name>A0ABR5N5N1_BRECH</name>
<keyword evidence="11" id="KW-1185">Reference proteome</keyword>
<dbReference type="SUPFAM" id="SSF89550">
    <property type="entry name" value="PHP domain-like"/>
    <property type="match status" value="1"/>
</dbReference>
<organism evidence="10 11">
    <name type="scientific">Brevibacillus choshinensis</name>
    <dbReference type="NCBI Taxonomy" id="54911"/>
    <lineage>
        <taxon>Bacteria</taxon>
        <taxon>Bacillati</taxon>
        <taxon>Bacillota</taxon>
        <taxon>Bacilli</taxon>
        <taxon>Bacillales</taxon>
        <taxon>Paenibacillaceae</taxon>
        <taxon>Brevibacillus</taxon>
    </lineage>
</organism>
<comment type="catalytic activity">
    <reaction evidence="7 8">
        <text>L-histidinol phosphate + H2O = L-histidinol + phosphate</text>
        <dbReference type="Rhea" id="RHEA:14465"/>
        <dbReference type="ChEBI" id="CHEBI:15377"/>
        <dbReference type="ChEBI" id="CHEBI:43474"/>
        <dbReference type="ChEBI" id="CHEBI:57699"/>
        <dbReference type="ChEBI" id="CHEBI:57980"/>
        <dbReference type="EC" id="3.1.3.15"/>
    </reaction>
</comment>
<comment type="similarity">
    <text evidence="2 8">Belongs to the PHP hydrolase family. HisK subfamily.</text>
</comment>
<dbReference type="InterPro" id="IPR010140">
    <property type="entry name" value="Histidinol_P_phosphatase_HisJ"/>
</dbReference>
<dbReference type="PANTHER" id="PTHR21039">
    <property type="entry name" value="HISTIDINOL PHOSPHATASE-RELATED"/>
    <property type="match status" value="1"/>
</dbReference>
<evidence type="ECO:0000313" key="10">
    <source>
        <dbReference type="EMBL" id="KQL45918.1"/>
    </source>
</evidence>
<protein>
    <recommendedName>
        <fullName evidence="3 8">Histidinol-phosphatase</fullName>
        <shortName evidence="8">HolPase</shortName>
        <ecNumber evidence="3 8">3.1.3.15</ecNumber>
    </recommendedName>
</protein>
<dbReference type="InterPro" id="IPR004013">
    <property type="entry name" value="PHP_dom"/>
</dbReference>
<dbReference type="GO" id="GO:0004401">
    <property type="term" value="F:histidinol-phosphatase activity"/>
    <property type="evidence" value="ECO:0007669"/>
    <property type="project" value="UniProtKB-EC"/>
</dbReference>
<dbReference type="NCBIfam" id="NF005596">
    <property type="entry name" value="PRK07328.1"/>
    <property type="match status" value="1"/>
</dbReference>
<accession>A0ABR5N5N1</accession>
<keyword evidence="4 8" id="KW-0028">Amino-acid biosynthesis</keyword>
<evidence type="ECO:0000256" key="7">
    <source>
        <dbReference type="ARBA" id="ARBA00049158"/>
    </source>
</evidence>
<dbReference type="EMBL" id="LJJB01000010">
    <property type="protein sequence ID" value="KQL45918.1"/>
    <property type="molecule type" value="Genomic_DNA"/>
</dbReference>